<evidence type="ECO:0000313" key="4">
    <source>
        <dbReference type="Proteomes" id="UP000595437"/>
    </source>
</evidence>
<dbReference type="InterPro" id="IPR027444">
    <property type="entry name" value="H-NS_C_dom"/>
</dbReference>
<dbReference type="Gene3D" id="4.10.430.10">
    <property type="entry name" value="Histone-like protein H-NS, C-terminal domain"/>
    <property type="match status" value="1"/>
</dbReference>
<dbReference type="GO" id="GO:0003677">
    <property type="term" value="F:DNA binding"/>
    <property type="evidence" value="ECO:0007669"/>
    <property type="project" value="InterPro"/>
</dbReference>
<accession>A0A7T8H284</accession>
<gene>
    <name evidence="3" type="ORF">FKW44_016270</name>
</gene>
<dbReference type="Pfam" id="PF00816">
    <property type="entry name" value="Histone_HNS"/>
    <property type="match status" value="1"/>
</dbReference>
<name>A0A7T8H284_CALRO</name>
<sequence>MPNAIKLNCEDKPVKFDLKSLTRKELEKLSADVKKALLTAKARDRREAMKAAEKAAAEFGFSLNDLAKDNAQNSTAKTKKKKKTRAPAIARFANPEDETQTWTGKGRQPFWFKKAIEGGATPDALEI</sequence>
<evidence type="ECO:0000313" key="3">
    <source>
        <dbReference type="EMBL" id="QQP41796.1"/>
    </source>
</evidence>
<dbReference type="OrthoDB" id="10564539at2759"/>
<reference evidence="4" key="1">
    <citation type="submission" date="2021-01" db="EMBL/GenBank/DDBJ databases">
        <title>Caligus Genome Assembly.</title>
        <authorList>
            <person name="Gallardo-Escarate C."/>
        </authorList>
    </citation>
    <scope>NUCLEOTIDE SEQUENCE [LARGE SCALE GENOMIC DNA]</scope>
</reference>
<dbReference type="InterPro" id="IPR037150">
    <property type="entry name" value="H-NS_C_dom_sf"/>
</dbReference>
<dbReference type="Proteomes" id="UP000595437">
    <property type="component" value="Chromosome 11"/>
</dbReference>
<protein>
    <submittedName>
        <fullName evidence="3">HvrA</fullName>
    </submittedName>
</protein>
<organism evidence="3 4">
    <name type="scientific">Caligus rogercresseyi</name>
    <name type="common">Sea louse</name>
    <dbReference type="NCBI Taxonomy" id="217165"/>
    <lineage>
        <taxon>Eukaryota</taxon>
        <taxon>Metazoa</taxon>
        <taxon>Ecdysozoa</taxon>
        <taxon>Arthropoda</taxon>
        <taxon>Crustacea</taxon>
        <taxon>Multicrustacea</taxon>
        <taxon>Hexanauplia</taxon>
        <taxon>Copepoda</taxon>
        <taxon>Siphonostomatoida</taxon>
        <taxon>Caligidae</taxon>
        <taxon>Caligus</taxon>
    </lineage>
</organism>
<feature type="domain" description="DNA-binding protein H-NS-like C-terminal" evidence="2">
    <location>
        <begin position="82"/>
        <end position="127"/>
    </location>
</feature>
<feature type="region of interest" description="Disordered" evidence="1">
    <location>
        <begin position="70"/>
        <end position="105"/>
    </location>
</feature>
<keyword evidence="4" id="KW-1185">Reference proteome</keyword>
<dbReference type="EMBL" id="CP045900">
    <property type="protein sequence ID" value="QQP41796.1"/>
    <property type="molecule type" value="Genomic_DNA"/>
</dbReference>
<dbReference type="AlphaFoldDB" id="A0A7T8H284"/>
<dbReference type="SUPFAM" id="SSF81273">
    <property type="entry name" value="H-NS histone-like proteins"/>
    <property type="match status" value="1"/>
</dbReference>
<evidence type="ECO:0000256" key="1">
    <source>
        <dbReference type="SAM" id="MobiDB-lite"/>
    </source>
</evidence>
<proteinExistence type="predicted"/>
<evidence type="ECO:0000259" key="2">
    <source>
        <dbReference type="SMART" id="SM00528"/>
    </source>
</evidence>
<dbReference type="SMART" id="SM00528">
    <property type="entry name" value="HNS"/>
    <property type="match status" value="1"/>
</dbReference>